<protein>
    <submittedName>
        <fullName evidence="3">Retrovirus-related Pol polyprotein from transposon RE1</fullName>
    </submittedName>
</protein>
<accession>A0ABD0ZN12</accession>
<sequence>MLDVRESDITESEAAVDGGVDFEPPPQIVEIDTTPMLDVPLVAPVADMVVPAPSNETPRTDSSPTDNVIVEPEAEITAEAESVIDESEIEVAAEPEMGIGKREKISSVRLKGYVTYATRCTKETHHAQSDFNSASSSTVSGNTPYPLTNYICDDNFSPAHQAFLAVVVENIEPTSYKQAMKDPRWNNAMGCEIGSLEESRTWDIVDLSPGKVALNNKWVYKIKLHADGSLERYKARLVACGNRQVEGEDYKETFAQVVKMTTVQSLLRIVAAKNWEAHQMDVHNAFFHGDMEEEVYMKLPVGFRHSDPNKVCCLRKSLYGLKQAPRCWFAKLTAALTKFGFQQSYADYSLFTY</sequence>
<dbReference type="Pfam" id="PF07727">
    <property type="entry name" value="RVT_2"/>
    <property type="match status" value="1"/>
</dbReference>
<dbReference type="SUPFAM" id="SSF56672">
    <property type="entry name" value="DNA/RNA polymerases"/>
    <property type="match status" value="1"/>
</dbReference>
<dbReference type="Proteomes" id="UP001558713">
    <property type="component" value="Unassembled WGS sequence"/>
</dbReference>
<gene>
    <name evidence="3" type="ORF">V5N11_030097</name>
</gene>
<evidence type="ECO:0000313" key="4">
    <source>
        <dbReference type="Proteomes" id="UP001558713"/>
    </source>
</evidence>
<feature type="domain" description="Reverse transcriptase Ty1/copia-type" evidence="2">
    <location>
        <begin position="200"/>
        <end position="351"/>
    </location>
</feature>
<dbReference type="InterPro" id="IPR013103">
    <property type="entry name" value="RVT_2"/>
</dbReference>
<comment type="caution">
    <text evidence="3">The sequence shown here is derived from an EMBL/GenBank/DDBJ whole genome shotgun (WGS) entry which is preliminary data.</text>
</comment>
<dbReference type="EMBL" id="JBANAX010000713">
    <property type="protein sequence ID" value="KAL1196033.1"/>
    <property type="molecule type" value="Genomic_DNA"/>
</dbReference>
<proteinExistence type="predicted"/>
<keyword evidence="4" id="KW-1185">Reference proteome</keyword>
<dbReference type="PANTHER" id="PTHR43383:SF2">
    <property type="entry name" value="AMIDOHYDROLASE 2 FAMILY PROTEIN"/>
    <property type="match status" value="1"/>
</dbReference>
<evidence type="ECO:0000259" key="2">
    <source>
        <dbReference type="Pfam" id="PF07727"/>
    </source>
</evidence>
<organism evidence="3 4">
    <name type="scientific">Cardamine amara subsp. amara</name>
    <dbReference type="NCBI Taxonomy" id="228776"/>
    <lineage>
        <taxon>Eukaryota</taxon>
        <taxon>Viridiplantae</taxon>
        <taxon>Streptophyta</taxon>
        <taxon>Embryophyta</taxon>
        <taxon>Tracheophyta</taxon>
        <taxon>Spermatophyta</taxon>
        <taxon>Magnoliopsida</taxon>
        <taxon>eudicotyledons</taxon>
        <taxon>Gunneridae</taxon>
        <taxon>Pentapetalae</taxon>
        <taxon>rosids</taxon>
        <taxon>malvids</taxon>
        <taxon>Brassicales</taxon>
        <taxon>Brassicaceae</taxon>
        <taxon>Cardamineae</taxon>
        <taxon>Cardamine</taxon>
    </lineage>
</organism>
<evidence type="ECO:0000313" key="3">
    <source>
        <dbReference type="EMBL" id="KAL1196033.1"/>
    </source>
</evidence>
<feature type="region of interest" description="Disordered" evidence="1">
    <location>
        <begin position="1"/>
        <end position="24"/>
    </location>
</feature>
<dbReference type="AlphaFoldDB" id="A0ABD0ZN12"/>
<evidence type="ECO:0000256" key="1">
    <source>
        <dbReference type="SAM" id="MobiDB-lite"/>
    </source>
</evidence>
<dbReference type="InterPro" id="IPR043502">
    <property type="entry name" value="DNA/RNA_pol_sf"/>
</dbReference>
<name>A0ABD0ZN12_CARAN</name>
<reference evidence="3 4" key="1">
    <citation type="submission" date="2024-04" db="EMBL/GenBank/DDBJ databases">
        <title>Genome assembly C_amara_ONT_v2.</title>
        <authorList>
            <person name="Yant L."/>
            <person name="Moore C."/>
            <person name="Slenker M."/>
        </authorList>
    </citation>
    <scope>NUCLEOTIDE SEQUENCE [LARGE SCALE GENOMIC DNA]</scope>
    <source>
        <tissue evidence="3">Leaf</tissue>
    </source>
</reference>
<dbReference type="PANTHER" id="PTHR43383">
    <property type="entry name" value="NODULIN 6"/>
    <property type="match status" value="1"/>
</dbReference>